<comment type="caution">
    <text evidence="2">The sequence shown here is derived from an EMBL/GenBank/DDBJ whole genome shotgun (WGS) entry which is preliminary data.</text>
</comment>
<reference evidence="2 3" key="1">
    <citation type="journal article" date="2024" name="Commun. Biol.">
        <title>Comparative genomic analysis of thermophilic fungi reveals convergent evolutionary adaptations and gene losses.</title>
        <authorList>
            <person name="Steindorff A.S."/>
            <person name="Aguilar-Pontes M.V."/>
            <person name="Robinson A.J."/>
            <person name="Andreopoulos B."/>
            <person name="LaButti K."/>
            <person name="Kuo A."/>
            <person name="Mondo S."/>
            <person name="Riley R."/>
            <person name="Otillar R."/>
            <person name="Haridas S."/>
            <person name="Lipzen A."/>
            <person name="Grimwood J."/>
            <person name="Schmutz J."/>
            <person name="Clum A."/>
            <person name="Reid I.D."/>
            <person name="Moisan M.C."/>
            <person name="Butler G."/>
            <person name="Nguyen T.T.M."/>
            <person name="Dewar K."/>
            <person name="Conant G."/>
            <person name="Drula E."/>
            <person name="Henrissat B."/>
            <person name="Hansel C."/>
            <person name="Singer S."/>
            <person name="Hutchinson M.I."/>
            <person name="de Vries R.P."/>
            <person name="Natvig D.O."/>
            <person name="Powell A.J."/>
            <person name="Tsang A."/>
            <person name="Grigoriev I.V."/>
        </authorList>
    </citation>
    <scope>NUCLEOTIDE SEQUENCE [LARGE SCALE GENOMIC DNA]</scope>
    <source>
        <strain evidence="2 3">ATCC 24622</strain>
    </source>
</reference>
<feature type="region of interest" description="Disordered" evidence="1">
    <location>
        <begin position="1"/>
        <end position="87"/>
    </location>
</feature>
<feature type="region of interest" description="Disordered" evidence="1">
    <location>
        <begin position="196"/>
        <end position="222"/>
    </location>
</feature>
<dbReference type="EMBL" id="JAZHXJ010002529">
    <property type="protein sequence ID" value="KAL1838093.1"/>
    <property type="molecule type" value="Genomic_DNA"/>
</dbReference>
<proteinExistence type="predicted"/>
<dbReference type="PANTHER" id="PTHR13265">
    <property type="entry name" value="THO COMPLEX SUBUNIT 1"/>
    <property type="match status" value="1"/>
</dbReference>
<dbReference type="Proteomes" id="UP001586593">
    <property type="component" value="Unassembled WGS sequence"/>
</dbReference>
<evidence type="ECO:0000256" key="1">
    <source>
        <dbReference type="SAM" id="MobiDB-lite"/>
    </source>
</evidence>
<evidence type="ECO:0000313" key="3">
    <source>
        <dbReference type="Proteomes" id="UP001586593"/>
    </source>
</evidence>
<feature type="compositionally biased region" description="Basic and acidic residues" evidence="1">
    <location>
        <begin position="137"/>
        <end position="156"/>
    </location>
</feature>
<dbReference type="PANTHER" id="PTHR13265:SF0">
    <property type="entry name" value="HPR1"/>
    <property type="match status" value="1"/>
</dbReference>
<sequence>MYQSFPLGDKSSVNLRGEYHVENVTTFDRDPPKKEDEKSEDQMDVDVQQRAQPDEANKAAAPESQAHPKSVSFDGKRPPAQPLDPGALYPVFWSLQASFSQPKRLFDPAHFRAFQSGLEATMRTFQSIKPDQGSRPVKQEKQADDTRSGAKRKREEGEEDLANGFNPKYLTSRDLFELEVRLFPFPLRPSLSRLSRVVPPRHKRQRILPPQNNKTAHPPLTM</sequence>
<protein>
    <submittedName>
        <fullName evidence="2">Uncharacterized protein</fullName>
    </submittedName>
</protein>
<gene>
    <name evidence="2" type="ORF">VTK73DRAFT_4465</name>
</gene>
<keyword evidence="3" id="KW-1185">Reference proteome</keyword>
<feature type="compositionally biased region" description="Basic and acidic residues" evidence="1">
    <location>
        <begin position="17"/>
        <end position="41"/>
    </location>
</feature>
<feature type="region of interest" description="Disordered" evidence="1">
    <location>
        <begin position="127"/>
        <end position="166"/>
    </location>
</feature>
<evidence type="ECO:0000313" key="2">
    <source>
        <dbReference type="EMBL" id="KAL1838093.1"/>
    </source>
</evidence>
<organism evidence="2 3">
    <name type="scientific">Phialemonium thermophilum</name>
    <dbReference type="NCBI Taxonomy" id="223376"/>
    <lineage>
        <taxon>Eukaryota</taxon>
        <taxon>Fungi</taxon>
        <taxon>Dikarya</taxon>
        <taxon>Ascomycota</taxon>
        <taxon>Pezizomycotina</taxon>
        <taxon>Sordariomycetes</taxon>
        <taxon>Sordariomycetidae</taxon>
        <taxon>Cephalothecales</taxon>
        <taxon>Cephalothecaceae</taxon>
        <taxon>Phialemonium</taxon>
    </lineage>
</organism>
<name>A0ABR3V8K2_9PEZI</name>
<accession>A0ABR3V8K2</accession>
<dbReference type="Pfam" id="PF11957">
    <property type="entry name" value="efThoc1"/>
    <property type="match status" value="1"/>
</dbReference>
<dbReference type="InterPro" id="IPR021861">
    <property type="entry name" value="THO_THOC1"/>
</dbReference>